<dbReference type="Gene3D" id="3.90.190.10">
    <property type="entry name" value="Protein tyrosine phosphatase superfamily"/>
    <property type="match status" value="1"/>
</dbReference>
<sequence>MPGPPKKWSEYTAMKDVVEGTRFIPFKTPYKESVRGERFSPDVLMRRIGNLGFVLNLVKTDRFYNPVVYRRGNIQTRHFRLEGHSKLPTANEIEKIFITLKEYMKTAEDQTVLIGVHCTHGVNRTGYVICRYMIEQLGIAPEEAISRFQKARGHTFDHQEYVDDLLKLKPSVDHDSLAWHSIGGKIIPQRILDIGEDIDVDEFICDRNRRKHQTAARPEDSMDGHHSRSSDDHADRHHRRDSDHRRERDFESQSGPEDPDWLYKYVGPRRLSAPSSTEAINESELARFLGPRRRTILEEY</sequence>
<dbReference type="STRING" id="418985.A0A1V9XL37"/>
<dbReference type="AlphaFoldDB" id="A0A1V9XL37"/>
<dbReference type="Pfam" id="PF00782">
    <property type="entry name" value="DSPc"/>
    <property type="match status" value="1"/>
</dbReference>
<dbReference type="InterPro" id="IPR051029">
    <property type="entry name" value="mRNA_Capping_Enz/RNA_Phosphat"/>
</dbReference>
<dbReference type="EMBL" id="MNPL01008522">
    <property type="protein sequence ID" value="OQR74199.1"/>
    <property type="molecule type" value="Genomic_DNA"/>
</dbReference>
<keyword evidence="4" id="KW-1185">Reference proteome</keyword>
<dbReference type="PANTHER" id="PTHR10367:SF17">
    <property type="entry name" value="MRNA-CAPPING ENZYME"/>
    <property type="match status" value="1"/>
</dbReference>
<dbReference type="GO" id="GO:0004484">
    <property type="term" value="F:mRNA guanylyltransferase activity"/>
    <property type="evidence" value="ECO:0007669"/>
    <property type="project" value="TreeGrafter"/>
</dbReference>
<feature type="compositionally biased region" description="Basic and acidic residues" evidence="1">
    <location>
        <begin position="217"/>
        <end position="251"/>
    </location>
</feature>
<dbReference type="GO" id="GO:0006370">
    <property type="term" value="P:7-methylguanosine mRNA capping"/>
    <property type="evidence" value="ECO:0007669"/>
    <property type="project" value="TreeGrafter"/>
</dbReference>
<dbReference type="Proteomes" id="UP000192247">
    <property type="component" value="Unassembled WGS sequence"/>
</dbReference>
<reference evidence="3 4" key="1">
    <citation type="journal article" date="2017" name="Gigascience">
        <title>Draft genome of the honey bee ectoparasitic mite, Tropilaelaps mercedesae, is shaped by the parasitic life history.</title>
        <authorList>
            <person name="Dong X."/>
            <person name="Armstrong S.D."/>
            <person name="Xia D."/>
            <person name="Makepeace B.L."/>
            <person name="Darby A.C."/>
            <person name="Kadowaki T."/>
        </authorList>
    </citation>
    <scope>NUCLEOTIDE SEQUENCE [LARGE SCALE GENOMIC DNA]</scope>
    <source>
        <strain evidence="3">Wuxi-XJTLU</strain>
    </source>
</reference>
<name>A0A1V9XL37_9ACAR</name>
<dbReference type="SUPFAM" id="SSF52799">
    <property type="entry name" value="(Phosphotyrosine protein) phosphatases II"/>
    <property type="match status" value="1"/>
</dbReference>
<comment type="caution">
    <text evidence="3">The sequence shown here is derived from an EMBL/GenBank/DDBJ whole genome shotgun (WGS) entry which is preliminary data.</text>
</comment>
<dbReference type="InParanoid" id="A0A1V9XL37"/>
<feature type="domain" description="Tyrosine specific protein phosphatases" evidence="2">
    <location>
        <begin position="94"/>
        <end position="163"/>
    </location>
</feature>
<accession>A0A1V9XL37</accession>
<evidence type="ECO:0000259" key="2">
    <source>
        <dbReference type="PROSITE" id="PS50056"/>
    </source>
</evidence>
<feature type="region of interest" description="Disordered" evidence="1">
    <location>
        <begin position="211"/>
        <end position="263"/>
    </location>
</feature>
<dbReference type="InterPro" id="IPR000387">
    <property type="entry name" value="Tyr_Pase_dom"/>
</dbReference>
<proteinExistence type="predicted"/>
<dbReference type="PROSITE" id="PS00383">
    <property type="entry name" value="TYR_PHOSPHATASE_1"/>
    <property type="match status" value="1"/>
</dbReference>
<organism evidence="3 4">
    <name type="scientific">Tropilaelaps mercedesae</name>
    <dbReference type="NCBI Taxonomy" id="418985"/>
    <lineage>
        <taxon>Eukaryota</taxon>
        <taxon>Metazoa</taxon>
        <taxon>Ecdysozoa</taxon>
        <taxon>Arthropoda</taxon>
        <taxon>Chelicerata</taxon>
        <taxon>Arachnida</taxon>
        <taxon>Acari</taxon>
        <taxon>Parasitiformes</taxon>
        <taxon>Mesostigmata</taxon>
        <taxon>Gamasina</taxon>
        <taxon>Dermanyssoidea</taxon>
        <taxon>Laelapidae</taxon>
        <taxon>Tropilaelaps</taxon>
    </lineage>
</organism>
<dbReference type="InterPro" id="IPR016130">
    <property type="entry name" value="Tyr_Pase_AS"/>
</dbReference>
<evidence type="ECO:0000313" key="4">
    <source>
        <dbReference type="Proteomes" id="UP000192247"/>
    </source>
</evidence>
<gene>
    <name evidence="3" type="ORF">BIW11_09229</name>
</gene>
<dbReference type="InterPro" id="IPR029021">
    <property type="entry name" value="Prot-tyrosine_phosphatase-like"/>
</dbReference>
<evidence type="ECO:0000256" key="1">
    <source>
        <dbReference type="SAM" id="MobiDB-lite"/>
    </source>
</evidence>
<dbReference type="InterPro" id="IPR000340">
    <property type="entry name" value="Dual-sp_phosphatase_cat-dom"/>
</dbReference>
<evidence type="ECO:0000313" key="3">
    <source>
        <dbReference type="EMBL" id="OQR74199.1"/>
    </source>
</evidence>
<protein>
    <submittedName>
        <fullName evidence="3">RNA/RNP complex-1-interacting phosphatase-like</fullName>
    </submittedName>
</protein>
<dbReference type="PANTHER" id="PTHR10367">
    <property type="entry name" value="MRNA-CAPPING ENZYME"/>
    <property type="match status" value="1"/>
</dbReference>
<dbReference type="PROSITE" id="PS50056">
    <property type="entry name" value="TYR_PHOSPHATASE_2"/>
    <property type="match status" value="1"/>
</dbReference>